<reference evidence="2 3" key="1">
    <citation type="submission" date="2019-09" db="EMBL/GenBank/DDBJ databases">
        <title>Genome sequencing of strain KACC 19322.</title>
        <authorList>
            <person name="Heo J."/>
            <person name="Kim S.-J."/>
            <person name="Kim J.-S."/>
            <person name="Hong S.-B."/>
            <person name="Kwon S.-W."/>
        </authorList>
    </citation>
    <scope>NUCLEOTIDE SEQUENCE [LARGE SCALE GENOMIC DNA]</scope>
    <source>
        <strain evidence="2 3">KACC 19322</strain>
    </source>
</reference>
<sequence length="77" mass="8650">MRLWLREDERRPDPEPVATDDRAAVLAGLVLWVLALGGLLVFVGALVDSGRVWWLWTCLVGIGLGLVGLVYTHRKRR</sequence>
<evidence type="ECO:0000313" key="2">
    <source>
        <dbReference type="EMBL" id="QEO09390.1"/>
    </source>
</evidence>
<dbReference type="AlphaFoldDB" id="A0A5C1Y6W5"/>
<evidence type="ECO:0000313" key="3">
    <source>
        <dbReference type="Proteomes" id="UP000322159"/>
    </source>
</evidence>
<keyword evidence="1" id="KW-0472">Membrane</keyword>
<proteinExistence type="predicted"/>
<keyword evidence="3" id="KW-1185">Reference proteome</keyword>
<keyword evidence="1" id="KW-0812">Transmembrane</keyword>
<dbReference type="InterPro" id="IPR019681">
    <property type="entry name" value="DUF2530"/>
</dbReference>
<dbReference type="Proteomes" id="UP000322159">
    <property type="component" value="Chromosome"/>
</dbReference>
<dbReference type="KEGG" id="lyk:FLP23_04810"/>
<name>A0A5C1Y6W5_9MICO</name>
<keyword evidence="1" id="KW-1133">Transmembrane helix</keyword>
<gene>
    <name evidence="2" type="ORF">FLP23_04810</name>
</gene>
<feature type="transmembrane region" description="Helical" evidence="1">
    <location>
        <begin position="23"/>
        <end position="47"/>
    </location>
</feature>
<organism evidence="2 3">
    <name type="scientific">Protaetiibacter larvae</name>
    <dbReference type="NCBI Taxonomy" id="2592654"/>
    <lineage>
        <taxon>Bacteria</taxon>
        <taxon>Bacillati</taxon>
        <taxon>Actinomycetota</taxon>
        <taxon>Actinomycetes</taxon>
        <taxon>Micrococcales</taxon>
        <taxon>Microbacteriaceae</taxon>
        <taxon>Protaetiibacter</taxon>
    </lineage>
</organism>
<protein>
    <submittedName>
        <fullName evidence="2">DUF2530 domain-containing protein</fullName>
    </submittedName>
</protein>
<dbReference type="Pfam" id="PF10745">
    <property type="entry name" value="DUF2530"/>
    <property type="match status" value="1"/>
</dbReference>
<dbReference type="EMBL" id="CP043504">
    <property type="protein sequence ID" value="QEO09390.1"/>
    <property type="molecule type" value="Genomic_DNA"/>
</dbReference>
<accession>A0A5C1Y6W5</accession>
<feature type="transmembrane region" description="Helical" evidence="1">
    <location>
        <begin position="53"/>
        <end position="72"/>
    </location>
</feature>
<evidence type="ECO:0000256" key="1">
    <source>
        <dbReference type="SAM" id="Phobius"/>
    </source>
</evidence>